<evidence type="ECO:0000256" key="5">
    <source>
        <dbReference type="ARBA" id="ARBA00023002"/>
    </source>
</evidence>
<dbReference type="Gene3D" id="3.90.180.10">
    <property type="entry name" value="Medium-chain alcohol dehydrogenases, catalytic domain"/>
    <property type="match status" value="2"/>
</dbReference>
<evidence type="ECO:0008006" key="12">
    <source>
        <dbReference type="Google" id="ProtNLM"/>
    </source>
</evidence>
<dbReference type="OrthoDB" id="5363962at2759"/>
<organism evidence="10 11">
    <name type="scientific">Hydnum rufescens UP504</name>
    <dbReference type="NCBI Taxonomy" id="1448309"/>
    <lineage>
        <taxon>Eukaryota</taxon>
        <taxon>Fungi</taxon>
        <taxon>Dikarya</taxon>
        <taxon>Basidiomycota</taxon>
        <taxon>Agaricomycotina</taxon>
        <taxon>Agaricomycetes</taxon>
        <taxon>Cantharellales</taxon>
        <taxon>Hydnaceae</taxon>
        <taxon>Hydnum</taxon>
    </lineage>
</organism>
<dbReference type="PANTHER" id="PTHR43161">
    <property type="entry name" value="SORBITOL DEHYDROGENASE"/>
    <property type="match status" value="1"/>
</dbReference>
<comment type="cofactor">
    <cofactor evidence="1 6">
        <name>Zn(2+)</name>
        <dbReference type="ChEBI" id="CHEBI:29105"/>
    </cofactor>
</comment>
<dbReference type="InterPro" id="IPR002328">
    <property type="entry name" value="ADH_Zn_CS"/>
</dbReference>
<feature type="domain" description="Alcohol dehydrogenase-like N-terminal" evidence="9">
    <location>
        <begin position="24"/>
        <end position="99"/>
    </location>
</feature>
<dbReference type="CDD" id="cd05285">
    <property type="entry name" value="sorbitol_DH"/>
    <property type="match status" value="1"/>
</dbReference>
<comment type="caution">
    <text evidence="10">The sequence shown here is derived from an EMBL/GenBank/DDBJ whole genome shotgun (WGS) entry which is preliminary data.</text>
</comment>
<dbReference type="InterPro" id="IPR013149">
    <property type="entry name" value="ADH-like_C"/>
</dbReference>
<dbReference type="InterPro" id="IPR013154">
    <property type="entry name" value="ADH-like_N"/>
</dbReference>
<gene>
    <name evidence="10" type="ORF">BS47DRAFT_1339208</name>
</gene>
<sequence length="434" mass="45860">MSPTVLKLQSAVVLHGPKDLRVEERQVQVAIHSTGLCGSDLHYYQHGRNGDFAVLSPLVLGHEAAGVITALGSKIPPSLNLKVGDRVAIEPGTACGRAHNHFPSSSSDTDEDEGTAVNSSSDEEDDPDGCEFCEAGRYNLCEGMRFCSSAKTFPHLDGSLQTTMNHPAHLLHPLPESCSFERAALAEPLSVVLHAARRVGLVSHFPNASPLPLKAERPSSRSKRVLIIGTGAVGFLAAALVRTLSDLGESSSDISYIAAMDINGAKLAALAGAGYADATFQVPLGPGLKGAEQLARSRAVANDALRALSEDDHNAAKGYDIVFECTGVESCIQMAIFMARTGGKVALVGMGTPNPTLPLSSAATREVDLVGIFRYASTWPDALRLLASKPMAGVERVMVTQKYNLDDTARAFELLASGSPDQLVLKVMVGPHYP</sequence>
<dbReference type="PROSITE" id="PS00059">
    <property type="entry name" value="ADH_ZINC"/>
    <property type="match status" value="1"/>
</dbReference>
<reference evidence="10" key="1">
    <citation type="journal article" date="2020" name="Nat. Commun.">
        <title>Large-scale genome sequencing of mycorrhizal fungi provides insights into the early evolution of symbiotic traits.</title>
        <authorList>
            <person name="Miyauchi S."/>
            <person name="Kiss E."/>
            <person name="Kuo A."/>
            <person name="Drula E."/>
            <person name="Kohler A."/>
            <person name="Sanchez-Garcia M."/>
            <person name="Morin E."/>
            <person name="Andreopoulos B."/>
            <person name="Barry K.W."/>
            <person name="Bonito G."/>
            <person name="Buee M."/>
            <person name="Carver A."/>
            <person name="Chen C."/>
            <person name="Cichocki N."/>
            <person name="Clum A."/>
            <person name="Culley D."/>
            <person name="Crous P.W."/>
            <person name="Fauchery L."/>
            <person name="Girlanda M."/>
            <person name="Hayes R.D."/>
            <person name="Keri Z."/>
            <person name="LaButti K."/>
            <person name="Lipzen A."/>
            <person name="Lombard V."/>
            <person name="Magnuson J."/>
            <person name="Maillard F."/>
            <person name="Murat C."/>
            <person name="Nolan M."/>
            <person name="Ohm R.A."/>
            <person name="Pangilinan J."/>
            <person name="Pereira M.F."/>
            <person name="Perotto S."/>
            <person name="Peter M."/>
            <person name="Pfister S."/>
            <person name="Riley R."/>
            <person name="Sitrit Y."/>
            <person name="Stielow J.B."/>
            <person name="Szollosi G."/>
            <person name="Zifcakova L."/>
            <person name="Stursova M."/>
            <person name="Spatafora J.W."/>
            <person name="Tedersoo L."/>
            <person name="Vaario L.M."/>
            <person name="Yamada A."/>
            <person name="Yan M."/>
            <person name="Wang P."/>
            <person name="Xu J."/>
            <person name="Bruns T."/>
            <person name="Baldrian P."/>
            <person name="Vilgalys R."/>
            <person name="Dunand C."/>
            <person name="Henrissat B."/>
            <person name="Grigoriev I.V."/>
            <person name="Hibbett D."/>
            <person name="Nagy L.G."/>
            <person name="Martin F.M."/>
        </authorList>
    </citation>
    <scope>NUCLEOTIDE SEQUENCE</scope>
    <source>
        <strain evidence="10">UP504</strain>
    </source>
</reference>
<feature type="region of interest" description="Disordered" evidence="7">
    <location>
        <begin position="94"/>
        <end position="128"/>
    </location>
</feature>
<keyword evidence="4 6" id="KW-0862">Zinc</keyword>
<keyword evidence="11" id="KW-1185">Reference proteome</keyword>
<dbReference type="Proteomes" id="UP000886523">
    <property type="component" value="Unassembled WGS sequence"/>
</dbReference>
<keyword evidence="3 6" id="KW-0479">Metal-binding</keyword>
<dbReference type="SUPFAM" id="SSF50129">
    <property type="entry name" value="GroES-like"/>
    <property type="match status" value="1"/>
</dbReference>
<dbReference type="GO" id="GO:0008270">
    <property type="term" value="F:zinc ion binding"/>
    <property type="evidence" value="ECO:0007669"/>
    <property type="project" value="InterPro"/>
</dbReference>
<dbReference type="AlphaFoldDB" id="A0A9P6B4Q1"/>
<comment type="similarity">
    <text evidence="2 6">Belongs to the zinc-containing alcohol dehydrogenase family.</text>
</comment>
<dbReference type="InterPro" id="IPR045306">
    <property type="entry name" value="SDH-like"/>
</dbReference>
<evidence type="ECO:0000256" key="4">
    <source>
        <dbReference type="ARBA" id="ARBA00022833"/>
    </source>
</evidence>
<accession>A0A9P6B4Q1</accession>
<evidence type="ECO:0000313" key="11">
    <source>
        <dbReference type="Proteomes" id="UP000886523"/>
    </source>
</evidence>
<dbReference type="GO" id="GO:0006062">
    <property type="term" value="P:sorbitol catabolic process"/>
    <property type="evidence" value="ECO:0007669"/>
    <property type="project" value="TreeGrafter"/>
</dbReference>
<name>A0A9P6B4Q1_9AGAM</name>
<dbReference type="Pfam" id="PF00107">
    <property type="entry name" value="ADH_zinc_N"/>
    <property type="match status" value="1"/>
</dbReference>
<evidence type="ECO:0000256" key="3">
    <source>
        <dbReference type="ARBA" id="ARBA00022723"/>
    </source>
</evidence>
<evidence type="ECO:0000256" key="7">
    <source>
        <dbReference type="SAM" id="MobiDB-lite"/>
    </source>
</evidence>
<evidence type="ECO:0000256" key="2">
    <source>
        <dbReference type="ARBA" id="ARBA00008072"/>
    </source>
</evidence>
<dbReference type="SUPFAM" id="SSF51735">
    <property type="entry name" value="NAD(P)-binding Rossmann-fold domains"/>
    <property type="match status" value="1"/>
</dbReference>
<dbReference type="Gene3D" id="3.40.50.720">
    <property type="entry name" value="NAD(P)-binding Rossmann-like Domain"/>
    <property type="match status" value="1"/>
</dbReference>
<proteinExistence type="inferred from homology"/>
<keyword evidence="5" id="KW-0560">Oxidoreductase</keyword>
<feature type="domain" description="Alcohol dehydrogenase-like C-terminal" evidence="8">
    <location>
        <begin position="308"/>
        <end position="387"/>
    </location>
</feature>
<dbReference type="GO" id="GO:0003939">
    <property type="term" value="F:L-iditol 2-dehydrogenase (NAD+) activity"/>
    <property type="evidence" value="ECO:0007669"/>
    <property type="project" value="TreeGrafter"/>
</dbReference>
<dbReference type="InterPro" id="IPR036291">
    <property type="entry name" value="NAD(P)-bd_dom_sf"/>
</dbReference>
<dbReference type="EMBL" id="MU128930">
    <property type="protein sequence ID" value="KAF9517678.1"/>
    <property type="molecule type" value="Genomic_DNA"/>
</dbReference>
<dbReference type="InterPro" id="IPR011032">
    <property type="entry name" value="GroES-like_sf"/>
</dbReference>
<protein>
    <recommendedName>
        <fullName evidence="12">Sorbitol dehydrogenase</fullName>
    </recommendedName>
</protein>
<dbReference type="Pfam" id="PF08240">
    <property type="entry name" value="ADH_N"/>
    <property type="match status" value="1"/>
</dbReference>
<evidence type="ECO:0000256" key="1">
    <source>
        <dbReference type="ARBA" id="ARBA00001947"/>
    </source>
</evidence>
<evidence type="ECO:0000259" key="9">
    <source>
        <dbReference type="Pfam" id="PF08240"/>
    </source>
</evidence>
<dbReference type="PANTHER" id="PTHR43161:SF25">
    <property type="entry name" value="ALCOHOL DEHYDROGENASE, PUTATIVE (AFU_ORTHOLOGUE AFUA_1G14390)-RELATED"/>
    <property type="match status" value="1"/>
</dbReference>
<evidence type="ECO:0000313" key="10">
    <source>
        <dbReference type="EMBL" id="KAF9517678.1"/>
    </source>
</evidence>
<evidence type="ECO:0000259" key="8">
    <source>
        <dbReference type="Pfam" id="PF00107"/>
    </source>
</evidence>
<evidence type="ECO:0000256" key="6">
    <source>
        <dbReference type="RuleBase" id="RU361277"/>
    </source>
</evidence>